<reference evidence="7" key="2">
    <citation type="submission" date="2021-02" db="EMBL/GenBank/DDBJ databases">
        <authorList>
            <person name="Kimball J.A."/>
            <person name="Haas M.W."/>
            <person name="Macchietto M."/>
            <person name="Kono T."/>
            <person name="Duquette J."/>
            <person name="Shao M."/>
        </authorList>
    </citation>
    <scope>NUCLEOTIDE SEQUENCE</scope>
    <source>
        <tissue evidence="7">Fresh leaf tissue</tissue>
    </source>
</reference>
<dbReference type="GO" id="GO:0000958">
    <property type="term" value="P:mitochondrial mRNA catabolic process"/>
    <property type="evidence" value="ECO:0007669"/>
    <property type="project" value="TreeGrafter"/>
</dbReference>
<dbReference type="PANTHER" id="PTHR11252">
    <property type="entry name" value="POLYRIBONUCLEOTIDE NUCLEOTIDYLTRANSFERASE"/>
    <property type="match status" value="1"/>
</dbReference>
<keyword evidence="4" id="KW-0548">Nucleotidyltransferase</keyword>
<dbReference type="GO" id="GO:0000175">
    <property type="term" value="F:3'-5'-RNA exonuclease activity"/>
    <property type="evidence" value="ECO:0007669"/>
    <property type="project" value="TreeGrafter"/>
</dbReference>
<dbReference type="SMART" id="SM00316">
    <property type="entry name" value="S1"/>
    <property type="match status" value="1"/>
</dbReference>
<keyword evidence="8" id="KW-1185">Reference proteome</keyword>
<evidence type="ECO:0000256" key="5">
    <source>
        <dbReference type="SAM" id="MobiDB-lite"/>
    </source>
</evidence>
<feature type="domain" description="S1 motif" evidence="6">
    <location>
        <begin position="403"/>
        <end position="471"/>
    </location>
</feature>
<accession>A0A8J5V563</accession>
<proteinExistence type="inferred from homology"/>
<dbReference type="FunFam" id="2.40.50.140:FF:000189">
    <property type="entry name" value="Polyribonucleotide nucleotidyltransferase, putative"/>
    <property type="match status" value="1"/>
</dbReference>
<evidence type="ECO:0000256" key="2">
    <source>
        <dbReference type="ARBA" id="ARBA00012416"/>
    </source>
</evidence>
<comment type="caution">
    <text evidence="7">The sequence shown here is derived from an EMBL/GenBank/DDBJ whole genome shotgun (WGS) entry which is preliminary data.</text>
</comment>
<evidence type="ECO:0000256" key="1">
    <source>
        <dbReference type="ARBA" id="ARBA00007404"/>
    </source>
</evidence>
<evidence type="ECO:0000313" key="8">
    <source>
        <dbReference type="Proteomes" id="UP000729402"/>
    </source>
</evidence>
<dbReference type="GO" id="GO:0003723">
    <property type="term" value="F:RNA binding"/>
    <property type="evidence" value="ECO:0007669"/>
    <property type="project" value="InterPro"/>
</dbReference>
<protein>
    <recommendedName>
        <fullName evidence="2">polyribonucleotide nucleotidyltransferase</fullName>
        <ecNumber evidence="2">2.7.7.8</ecNumber>
    </recommendedName>
</protein>
<dbReference type="GO" id="GO:0009570">
    <property type="term" value="C:chloroplast stroma"/>
    <property type="evidence" value="ECO:0007669"/>
    <property type="project" value="TreeGrafter"/>
</dbReference>
<dbReference type="GO" id="GO:0005739">
    <property type="term" value="C:mitochondrion"/>
    <property type="evidence" value="ECO:0007669"/>
    <property type="project" value="TreeGrafter"/>
</dbReference>
<dbReference type="InterPro" id="IPR012162">
    <property type="entry name" value="PNPase"/>
</dbReference>
<sequence length="928" mass="101943">MAEPTTTDLAMLIAKLTASVETLQSKIESLEHRNTNSSSSGHKGIHGGEYITERPPRFQKMDFPRFDGRSDPLAFINRCESFFRQQRIPEEEKVWMTSYNLEADAQLWFMQIQTDEGTPPWKRFVELLNIRFGPPLCSNPLGKLVACRRTGTVIEYQDRFEALLPRAGALTEVQKIQIFTAGTLAEKALLAVLPPESEFPYTVRVNSEVMASDDSTSMASVCGGRMALMDAGIPVREHVAGVSVGLVSEVDPTTGDISSYRILTDILGLEDHLGDMDFKIAGTRKGITAIQLDIKPAGIPLDIICENLEPAQKARNQILDCMDHEISSARAINDGSSPRLATLSFSSDSLRKLLFHKKGIERETGAWVSVSDGTITIVAKTQPIIDKALEKVEFLVGREIEVGKTYKGIVSSIKEYGAFVEFNGGQHDLLHISELSHEPVSKVSDVVSVGQMLSLICIGQDVRGNIKLSLKATLPHLPKKKDLASKDADCLPSQGVVGWMAVENMPSKNADVEPSIDTPACSTPSVIIRSAAGCDAQDGHTEKCSKVANSSPEKHSKVATNRCISMSVTIPMKVTQLKLVNDVTHMKDIPKSYGNISNAVIGIDVPIPPKVPQLQFVEDISQKLVGSTTNAGFGTDTLIPVKMPQLQLVKDMCITVQMVTAKPASIVTSASNDATVPISWQVPWVKLVKDVTPQMFTSRPGSAAVKIDYRAAVAIPQNMPQLKLVKDITPHTATQKHATNLENAIQQKKRKANNATAESPVARHRLNTNDMPPSLLARSLESSIPRRFSKDVLMDNLRSLAKLHLVDELSGTLPTLTTNNILLSRSELLADVRLRLEQAQSIYKRYYDKLHREMQTVPKQKEHQCASRSDPKKAQLFFEVADLQLIDDAATKHEFVTSSGAHQRMILRFLAFAISNSNLAMAISNLQN</sequence>
<dbReference type="Proteomes" id="UP000729402">
    <property type="component" value="Unassembled WGS sequence"/>
</dbReference>
<evidence type="ECO:0000313" key="7">
    <source>
        <dbReference type="EMBL" id="KAG8047761.1"/>
    </source>
</evidence>
<dbReference type="EC" id="2.7.7.8" evidence="2"/>
<dbReference type="EMBL" id="JAAALK010000290">
    <property type="protein sequence ID" value="KAG8047761.1"/>
    <property type="molecule type" value="Genomic_DNA"/>
</dbReference>
<dbReference type="PANTHER" id="PTHR11252:SF16">
    <property type="entry name" value="POLYRIBONUCLEOTIDE NUCLEOTIDYLTRANSFERASE 2, MITOCHONDRIAL"/>
    <property type="match status" value="1"/>
</dbReference>
<reference evidence="7" key="1">
    <citation type="journal article" date="2021" name="bioRxiv">
        <title>Whole Genome Assembly and Annotation of Northern Wild Rice, Zizania palustris L., Supports a Whole Genome Duplication in the Zizania Genus.</title>
        <authorList>
            <person name="Haas M."/>
            <person name="Kono T."/>
            <person name="Macchietto M."/>
            <person name="Millas R."/>
            <person name="McGilp L."/>
            <person name="Shao M."/>
            <person name="Duquette J."/>
            <person name="Hirsch C.N."/>
            <person name="Kimball J."/>
        </authorList>
    </citation>
    <scope>NUCLEOTIDE SEQUENCE</scope>
    <source>
        <tissue evidence="7">Fresh leaf tissue</tissue>
    </source>
</reference>
<evidence type="ECO:0000256" key="4">
    <source>
        <dbReference type="ARBA" id="ARBA00022695"/>
    </source>
</evidence>
<dbReference type="GO" id="GO:0004654">
    <property type="term" value="F:polyribonucleotide nucleotidyltransferase activity"/>
    <property type="evidence" value="ECO:0007669"/>
    <property type="project" value="UniProtKB-EC"/>
</dbReference>
<name>A0A8J5V563_ZIZPA</name>
<evidence type="ECO:0000259" key="6">
    <source>
        <dbReference type="PROSITE" id="PS50126"/>
    </source>
</evidence>
<dbReference type="InterPro" id="IPR001247">
    <property type="entry name" value="ExoRNase_PH_dom1"/>
</dbReference>
<comment type="similarity">
    <text evidence="1">Belongs to the polyribonucleotide nucleotidyltransferase family.</text>
</comment>
<dbReference type="AlphaFoldDB" id="A0A8J5V563"/>
<organism evidence="7 8">
    <name type="scientific">Zizania palustris</name>
    <name type="common">Northern wild rice</name>
    <dbReference type="NCBI Taxonomy" id="103762"/>
    <lineage>
        <taxon>Eukaryota</taxon>
        <taxon>Viridiplantae</taxon>
        <taxon>Streptophyta</taxon>
        <taxon>Embryophyta</taxon>
        <taxon>Tracheophyta</taxon>
        <taxon>Spermatophyta</taxon>
        <taxon>Magnoliopsida</taxon>
        <taxon>Liliopsida</taxon>
        <taxon>Poales</taxon>
        <taxon>Poaceae</taxon>
        <taxon>BOP clade</taxon>
        <taxon>Oryzoideae</taxon>
        <taxon>Oryzeae</taxon>
        <taxon>Zizaniinae</taxon>
        <taxon>Zizania</taxon>
    </lineage>
</organism>
<dbReference type="InterPro" id="IPR003029">
    <property type="entry name" value="S1_domain"/>
</dbReference>
<evidence type="ECO:0000256" key="3">
    <source>
        <dbReference type="ARBA" id="ARBA00022679"/>
    </source>
</evidence>
<dbReference type="OrthoDB" id="681229at2759"/>
<dbReference type="Pfam" id="PF01138">
    <property type="entry name" value="RNase_PH"/>
    <property type="match status" value="1"/>
</dbReference>
<dbReference type="Pfam" id="PF00575">
    <property type="entry name" value="S1"/>
    <property type="match status" value="1"/>
</dbReference>
<keyword evidence="3" id="KW-0808">Transferase</keyword>
<dbReference type="PROSITE" id="PS50126">
    <property type="entry name" value="S1"/>
    <property type="match status" value="1"/>
</dbReference>
<feature type="region of interest" description="Disordered" evidence="5">
    <location>
        <begin position="30"/>
        <end position="50"/>
    </location>
</feature>
<gene>
    <name evidence="7" type="ORF">GUJ93_ZPchr0008g12538</name>
</gene>
<dbReference type="GO" id="GO:0000965">
    <property type="term" value="P:mitochondrial RNA 3'-end processing"/>
    <property type="evidence" value="ECO:0007669"/>
    <property type="project" value="TreeGrafter"/>
</dbReference>
<dbReference type="GO" id="GO:0005829">
    <property type="term" value="C:cytosol"/>
    <property type="evidence" value="ECO:0007669"/>
    <property type="project" value="TreeGrafter"/>
</dbReference>